<feature type="region of interest" description="Disordered" evidence="1">
    <location>
        <begin position="88"/>
        <end position="119"/>
    </location>
</feature>
<keyword evidence="3" id="KW-1185">Reference proteome</keyword>
<evidence type="ECO:0000256" key="1">
    <source>
        <dbReference type="SAM" id="MobiDB-lite"/>
    </source>
</evidence>
<dbReference type="Proteomes" id="UP000054564">
    <property type="component" value="Unassembled WGS sequence"/>
</dbReference>
<comment type="caution">
    <text evidence="2">The sequence shown here is derived from an EMBL/GenBank/DDBJ whole genome shotgun (WGS) entry which is preliminary data.</text>
</comment>
<organism evidence="2 3">
    <name type="scientific">Puccinia striiformis f. sp. tritici PST-78</name>
    <dbReference type="NCBI Taxonomy" id="1165861"/>
    <lineage>
        <taxon>Eukaryota</taxon>
        <taxon>Fungi</taxon>
        <taxon>Dikarya</taxon>
        <taxon>Basidiomycota</taxon>
        <taxon>Pucciniomycotina</taxon>
        <taxon>Pucciniomycetes</taxon>
        <taxon>Pucciniales</taxon>
        <taxon>Pucciniaceae</taxon>
        <taxon>Puccinia</taxon>
    </lineage>
</organism>
<proteinExistence type="predicted"/>
<sequence>MWIEGSSGPNFTALDNQIDEIYQKYGMNTEYNWIHPVYLNPLDADQYILLTSGNVEIWAKALVNHIARVSLVSPPNTIKYLSHRKQRGSATGPAFKTQNNTAEQPPGPSRASPPSSVVGDDDHTLGEYLQFVGIASHKREEVLNTLLQNNIDNYKMFKELTYEQLAALDLNLSIITILCSNVTKYRFHLARHP</sequence>
<evidence type="ECO:0000313" key="3">
    <source>
        <dbReference type="Proteomes" id="UP000054564"/>
    </source>
</evidence>
<dbReference type="EMBL" id="AJIL01000097">
    <property type="protein sequence ID" value="KNE95447.1"/>
    <property type="molecule type" value="Genomic_DNA"/>
</dbReference>
<evidence type="ECO:0000313" key="2">
    <source>
        <dbReference type="EMBL" id="KNE95447.1"/>
    </source>
</evidence>
<accession>A0A0L0V841</accession>
<name>A0A0L0V841_9BASI</name>
<gene>
    <name evidence="2" type="ORF">PSTG_11301</name>
</gene>
<dbReference type="AlphaFoldDB" id="A0A0L0V841"/>
<reference evidence="3" key="1">
    <citation type="submission" date="2014-03" db="EMBL/GenBank/DDBJ databases">
        <title>The Genome Sequence of Puccinia striiformis f. sp. tritici PST-78.</title>
        <authorList>
            <consortium name="The Broad Institute Genome Sequencing Platform"/>
            <person name="Cuomo C."/>
            <person name="Hulbert S."/>
            <person name="Chen X."/>
            <person name="Walker B."/>
            <person name="Young S.K."/>
            <person name="Zeng Q."/>
            <person name="Gargeya S."/>
            <person name="Fitzgerald M."/>
            <person name="Haas B."/>
            <person name="Abouelleil A."/>
            <person name="Alvarado L."/>
            <person name="Arachchi H.M."/>
            <person name="Berlin A.M."/>
            <person name="Chapman S.B."/>
            <person name="Goldberg J."/>
            <person name="Griggs A."/>
            <person name="Gujja S."/>
            <person name="Hansen M."/>
            <person name="Howarth C."/>
            <person name="Imamovic A."/>
            <person name="Larimer J."/>
            <person name="McCowan C."/>
            <person name="Montmayeur A."/>
            <person name="Murphy C."/>
            <person name="Neiman D."/>
            <person name="Pearson M."/>
            <person name="Priest M."/>
            <person name="Roberts A."/>
            <person name="Saif S."/>
            <person name="Shea T."/>
            <person name="Sisk P."/>
            <person name="Sykes S."/>
            <person name="Wortman J."/>
            <person name="Nusbaum C."/>
            <person name="Birren B."/>
        </authorList>
    </citation>
    <scope>NUCLEOTIDE SEQUENCE [LARGE SCALE GENOMIC DNA]</scope>
    <source>
        <strain evidence="3">race PST-78</strain>
    </source>
</reference>
<protein>
    <submittedName>
        <fullName evidence="2">Uncharacterized protein</fullName>
    </submittedName>
</protein>